<dbReference type="Gene3D" id="3.40.50.300">
    <property type="entry name" value="P-loop containing nucleotide triphosphate hydrolases"/>
    <property type="match status" value="1"/>
</dbReference>
<dbReference type="SMART" id="SM00072">
    <property type="entry name" value="GuKc"/>
    <property type="match status" value="1"/>
</dbReference>
<evidence type="ECO:0000313" key="14">
    <source>
        <dbReference type="Ensembl" id="ENSVKKP00000018857.1"/>
    </source>
</evidence>
<dbReference type="InterPro" id="IPR036034">
    <property type="entry name" value="PDZ_sf"/>
</dbReference>
<dbReference type="GO" id="GO:0090557">
    <property type="term" value="P:establishment of endothelial intestinal barrier"/>
    <property type="evidence" value="ECO:0007669"/>
    <property type="project" value="TreeGrafter"/>
</dbReference>
<feature type="region of interest" description="Disordered" evidence="11">
    <location>
        <begin position="104"/>
        <end position="176"/>
    </location>
</feature>
<dbReference type="GO" id="GO:0150105">
    <property type="term" value="P:protein localization to cell-cell junction"/>
    <property type="evidence" value="ECO:0007669"/>
    <property type="project" value="TreeGrafter"/>
</dbReference>
<proteinExistence type="inferred from homology"/>
<evidence type="ECO:0000313" key="15">
    <source>
        <dbReference type="Proteomes" id="UP000694545"/>
    </source>
</evidence>
<organism evidence="14 15">
    <name type="scientific">Varanus komodoensis</name>
    <name type="common">Komodo dragon</name>
    <dbReference type="NCBI Taxonomy" id="61221"/>
    <lineage>
        <taxon>Eukaryota</taxon>
        <taxon>Metazoa</taxon>
        <taxon>Chordata</taxon>
        <taxon>Craniata</taxon>
        <taxon>Vertebrata</taxon>
        <taxon>Euteleostomi</taxon>
        <taxon>Lepidosauria</taxon>
        <taxon>Squamata</taxon>
        <taxon>Bifurcata</taxon>
        <taxon>Unidentata</taxon>
        <taxon>Episquamata</taxon>
        <taxon>Toxicofera</taxon>
        <taxon>Anguimorpha</taxon>
        <taxon>Paleoanguimorpha</taxon>
        <taxon>Varanoidea</taxon>
        <taxon>Varanidae</taxon>
        <taxon>Varanus</taxon>
    </lineage>
</organism>
<feature type="compositionally biased region" description="Basic and acidic residues" evidence="11">
    <location>
        <begin position="126"/>
        <end position="149"/>
    </location>
</feature>
<dbReference type="Gene3D" id="2.30.30.40">
    <property type="entry name" value="SH3 Domains"/>
    <property type="match status" value="1"/>
</dbReference>
<comment type="subcellular location">
    <subcellularLocation>
        <location evidence="2">Cell junction</location>
        <location evidence="2">Tight junction</location>
    </subcellularLocation>
    <subcellularLocation>
        <location evidence="1">Cell membrane</location>
        <topology evidence="1">Peripheral membrane protein</topology>
        <orientation evidence="1">Cytoplasmic side</orientation>
    </subcellularLocation>
</comment>
<dbReference type="InterPro" id="IPR027417">
    <property type="entry name" value="P-loop_NTPase"/>
</dbReference>
<feature type="compositionally biased region" description="Low complexity" evidence="11">
    <location>
        <begin position="164"/>
        <end position="176"/>
    </location>
</feature>
<dbReference type="FunFam" id="2.30.42.10:FF:000013">
    <property type="entry name" value="Putative tight junction protein ZO-1"/>
    <property type="match status" value="1"/>
</dbReference>
<dbReference type="SUPFAM" id="SSF52540">
    <property type="entry name" value="P-loop containing nucleoside triphosphate hydrolases"/>
    <property type="match status" value="1"/>
</dbReference>
<evidence type="ECO:0000256" key="10">
    <source>
        <dbReference type="ARBA" id="ARBA00023136"/>
    </source>
</evidence>
<name>A0A8D2LAK0_VARKO</name>
<dbReference type="GO" id="GO:0098609">
    <property type="term" value="P:cell-cell adhesion"/>
    <property type="evidence" value="ECO:0007669"/>
    <property type="project" value="TreeGrafter"/>
</dbReference>
<comment type="similarity">
    <text evidence="3">Belongs to the MAGUK family.</text>
</comment>
<evidence type="ECO:0000256" key="3">
    <source>
        <dbReference type="ARBA" id="ARBA00007014"/>
    </source>
</evidence>
<dbReference type="Proteomes" id="UP000694545">
    <property type="component" value="Unplaced"/>
</dbReference>
<dbReference type="SMART" id="SM00228">
    <property type="entry name" value="PDZ"/>
    <property type="match status" value="2"/>
</dbReference>
<dbReference type="PROSITE" id="PS50052">
    <property type="entry name" value="GUANYLATE_KINASE_2"/>
    <property type="match status" value="1"/>
</dbReference>
<evidence type="ECO:0000256" key="9">
    <source>
        <dbReference type="ARBA" id="ARBA00022949"/>
    </source>
</evidence>
<reference evidence="14" key="1">
    <citation type="submission" date="2025-08" db="UniProtKB">
        <authorList>
            <consortium name="Ensembl"/>
        </authorList>
    </citation>
    <scope>IDENTIFICATION</scope>
</reference>
<evidence type="ECO:0000259" key="13">
    <source>
        <dbReference type="PROSITE" id="PS50106"/>
    </source>
</evidence>
<dbReference type="Gene3D" id="2.30.42.10">
    <property type="match status" value="2"/>
</dbReference>
<dbReference type="InterPro" id="IPR001478">
    <property type="entry name" value="PDZ"/>
</dbReference>
<feature type="domain" description="Guanylate kinase-like" evidence="12">
    <location>
        <begin position="608"/>
        <end position="728"/>
    </location>
</feature>
<dbReference type="InterPro" id="IPR001452">
    <property type="entry name" value="SH3_domain"/>
</dbReference>
<evidence type="ECO:0000256" key="11">
    <source>
        <dbReference type="SAM" id="MobiDB-lite"/>
    </source>
</evidence>
<dbReference type="OMA" id="ARWEHHH"/>
<dbReference type="Pfam" id="PF07653">
    <property type="entry name" value="SH3_2"/>
    <property type="match status" value="1"/>
</dbReference>
<dbReference type="AlphaFoldDB" id="A0A8D2LAK0"/>
<evidence type="ECO:0000259" key="12">
    <source>
        <dbReference type="PROSITE" id="PS50052"/>
    </source>
</evidence>
<dbReference type="GO" id="GO:0050839">
    <property type="term" value="F:cell adhesion molecule binding"/>
    <property type="evidence" value="ECO:0007669"/>
    <property type="project" value="TreeGrafter"/>
</dbReference>
<dbReference type="PRINTS" id="PR01597">
    <property type="entry name" value="ZONOCCLUDNS"/>
</dbReference>
<dbReference type="PANTHER" id="PTHR13865">
    <property type="entry name" value="TIGHT JUNCTION PROTEIN"/>
    <property type="match status" value="1"/>
</dbReference>
<dbReference type="InterPro" id="IPR008144">
    <property type="entry name" value="Guanylate_kin-like_dom"/>
</dbReference>
<reference evidence="14" key="2">
    <citation type="submission" date="2025-09" db="UniProtKB">
        <authorList>
            <consortium name="Ensembl"/>
        </authorList>
    </citation>
    <scope>IDENTIFICATION</scope>
</reference>
<dbReference type="GO" id="GO:0005923">
    <property type="term" value="C:bicellular tight junction"/>
    <property type="evidence" value="ECO:0007669"/>
    <property type="project" value="UniProtKB-SubCell"/>
</dbReference>
<keyword evidence="6" id="KW-1003">Cell membrane</keyword>
<evidence type="ECO:0000256" key="6">
    <source>
        <dbReference type="ARBA" id="ARBA00022475"/>
    </source>
</evidence>
<dbReference type="FunFam" id="3.40.50.300:FF:000110">
    <property type="entry name" value="tight junction protein ZO-1 isoform X1"/>
    <property type="match status" value="1"/>
</dbReference>
<dbReference type="PRINTS" id="PR01600">
    <property type="entry name" value="ZONOCCLUDNS3"/>
</dbReference>
<feature type="region of interest" description="Disordered" evidence="11">
    <location>
        <begin position="303"/>
        <end position="340"/>
    </location>
</feature>
<keyword evidence="8" id="KW-0677">Repeat</keyword>
<dbReference type="GO" id="GO:1905605">
    <property type="term" value="P:positive regulation of blood-brain barrier permeability"/>
    <property type="evidence" value="ECO:0007669"/>
    <property type="project" value="TreeGrafter"/>
</dbReference>
<dbReference type="InterPro" id="IPR005420">
    <property type="entry name" value="ZO-3"/>
</dbReference>
<dbReference type="InterPro" id="IPR036028">
    <property type="entry name" value="SH3-like_dom_sf"/>
</dbReference>
<dbReference type="InterPro" id="IPR005417">
    <property type="entry name" value="ZO"/>
</dbReference>
<keyword evidence="5" id="KW-0728">SH3 domain</keyword>
<feature type="domain" description="PDZ" evidence="13">
    <location>
        <begin position="11"/>
        <end position="98"/>
    </location>
</feature>
<dbReference type="CDD" id="cd06729">
    <property type="entry name" value="PDZ3_ZO1-like_domain"/>
    <property type="match status" value="1"/>
</dbReference>
<keyword evidence="4" id="KW-0796">Tight junction</keyword>
<dbReference type="SUPFAM" id="SSF50156">
    <property type="entry name" value="PDZ domain-like"/>
    <property type="match status" value="2"/>
</dbReference>
<dbReference type="Pfam" id="PF00625">
    <property type="entry name" value="Guanylate_kin"/>
    <property type="match status" value="1"/>
</dbReference>
<sequence>MEEIEIWEQYTVTLNRDPRKGFGIAISGGRDRPNAVDEDTSIFISDVVSGGPADGRLHVRDKIVMVNGHSMENVSSSFAIQTLRTCGNQVNITIKRPRKVQLPITKFGIARNPGRRRSRSTRNHNRGYEGDSSSERSSGRVRGEADVHRRPPTRNRRRSRPRESVSSCSSQGASASGLTLMSGFKRLPQQHVPSKPICSVLRKNMENQEYGLRLGSLIFIKHITETGLATRWPGRPLLTRSVSLRLIEQSEGRLTLHVLHNKNQLLLNIPDVQDSESDSSPLDVHSFQNEQVVVVVVSHEVVSDPSQPHGQHSSRPSCPPPSPESTQAHTHCFSDPIQPPHPLPSPSSFAIYCSHPLPKIVRFIKARNIGLRLTGGNEVGIFVASVQEGSPAEMQGIQEGDQILQVNERLFLNLTREEAVQYLMDLRPGEEVELHTQNKLDAYRKIVKSTKADSFYIRTHFDFEKETPSGLSFTRGEVFHVVDTMYRGKMGCWLAWRMGKDFQETDKGIIPNKSRAEQIASQESALKSSQAASTSSGNRAEFWKFRGLRGAKKTLWKSREDLSVLTKQGRFPPYERVVLKKATFKRPVVILGPIADIAMHKLNFEMPDQFEVAGSVFKDDGLTKVIKLETVWEIARQDKHALLDITPVAVERLRYIQYFPIVIFCEPESRQGVKAMRKWLAPESKKSSRRLFAQATKMRKYCSHLFTATISLAGSSDSWYQSLKEIIWTEQGQLVWMSEEKVGTSSRGASKPHSLPSAIPPGYLTCESHINSDYEETDTEGELFTDPEMEEGNWNASLMRSSEPTQEDLSDPLGGVRSNRPKMFHSIYDSVFLFGREFGRKALQKKFSQAYDSDSDQESCFGWGPATDL</sequence>
<feature type="domain" description="PDZ" evidence="13">
    <location>
        <begin position="357"/>
        <end position="423"/>
    </location>
</feature>
<dbReference type="CDD" id="cd06727">
    <property type="entry name" value="PDZ1_ZO1-like"/>
    <property type="match status" value="1"/>
</dbReference>
<dbReference type="PANTHER" id="PTHR13865:SF11">
    <property type="entry name" value="TIGHT JUNCTION PROTEIN ZO-3"/>
    <property type="match status" value="1"/>
</dbReference>
<feature type="compositionally biased region" description="Basic residues" evidence="11">
    <location>
        <begin position="150"/>
        <end position="160"/>
    </location>
</feature>
<keyword evidence="9" id="KW-0965">Cell junction</keyword>
<evidence type="ECO:0000256" key="7">
    <source>
        <dbReference type="ARBA" id="ARBA00022553"/>
    </source>
</evidence>
<dbReference type="GO" id="GO:0005886">
    <property type="term" value="C:plasma membrane"/>
    <property type="evidence" value="ECO:0007669"/>
    <property type="project" value="UniProtKB-SubCell"/>
</dbReference>
<evidence type="ECO:0000256" key="1">
    <source>
        <dbReference type="ARBA" id="ARBA00004413"/>
    </source>
</evidence>
<dbReference type="PROSITE" id="PS50106">
    <property type="entry name" value="PDZ"/>
    <property type="match status" value="2"/>
</dbReference>
<dbReference type="InterPro" id="IPR008145">
    <property type="entry name" value="GK/Ca_channel_bsu"/>
</dbReference>
<evidence type="ECO:0000256" key="5">
    <source>
        <dbReference type="ARBA" id="ARBA00022443"/>
    </source>
</evidence>
<dbReference type="Ensembl" id="ENSVKKT00000019324.1">
    <property type="protein sequence ID" value="ENSVKKP00000018857.1"/>
    <property type="gene ID" value="ENSVKKG00000012827.1"/>
</dbReference>
<dbReference type="SUPFAM" id="SSF50044">
    <property type="entry name" value="SH3-domain"/>
    <property type="match status" value="1"/>
</dbReference>
<protein>
    <submittedName>
        <fullName evidence="14">Tight junction protein 3</fullName>
    </submittedName>
</protein>
<evidence type="ECO:0000256" key="4">
    <source>
        <dbReference type="ARBA" id="ARBA00022427"/>
    </source>
</evidence>
<accession>A0A8D2LAK0</accession>
<evidence type="ECO:0000256" key="8">
    <source>
        <dbReference type="ARBA" id="ARBA00022737"/>
    </source>
</evidence>
<dbReference type="Pfam" id="PF00595">
    <property type="entry name" value="PDZ"/>
    <property type="match status" value="2"/>
</dbReference>
<keyword evidence="15" id="KW-1185">Reference proteome</keyword>
<keyword evidence="7" id="KW-0597">Phosphoprotein</keyword>
<dbReference type="GO" id="GO:0045216">
    <property type="term" value="P:cell-cell junction organization"/>
    <property type="evidence" value="ECO:0007669"/>
    <property type="project" value="TreeGrafter"/>
</dbReference>
<keyword evidence="10" id="KW-0472">Membrane</keyword>
<feature type="compositionally biased region" description="Basic residues" evidence="11">
    <location>
        <begin position="113"/>
        <end position="125"/>
    </location>
</feature>
<evidence type="ECO:0000256" key="2">
    <source>
        <dbReference type="ARBA" id="ARBA00004435"/>
    </source>
</evidence>